<feature type="non-terminal residue" evidence="2">
    <location>
        <position position="144"/>
    </location>
</feature>
<dbReference type="OrthoDB" id="3230070at2759"/>
<dbReference type="AlphaFoldDB" id="D8PYI1"/>
<dbReference type="Proteomes" id="UP000007431">
    <property type="component" value="Unassembled WGS sequence"/>
</dbReference>
<proteinExistence type="predicted"/>
<protein>
    <recommendedName>
        <fullName evidence="4">Reverse transcriptase zinc-binding domain-containing protein</fullName>
    </recommendedName>
</protein>
<evidence type="ECO:0000256" key="1">
    <source>
        <dbReference type="SAM" id="MobiDB-lite"/>
    </source>
</evidence>
<gene>
    <name evidence="2" type="ORF">SCHCODRAFT_106387</name>
</gene>
<name>D8PYI1_SCHCM</name>
<dbReference type="VEuPathDB" id="FungiDB:SCHCODRAFT_02568058"/>
<evidence type="ECO:0000313" key="2">
    <source>
        <dbReference type="EMBL" id="EFI98696.1"/>
    </source>
</evidence>
<evidence type="ECO:0000313" key="3">
    <source>
        <dbReference type="Proteomes" id="UP000007431"/>
    </source>
</evidence>
<dbReference type="EMBL" id="GL377304">
    <property type="protein sequence ID" value="EFI98696.1"/>
    <property type="molecule type" value="Genomic_DNA"/>
</dbReference>
<evidence type="ECO:0008006" key="4">
    <source>
        <dbReference type="Google" id="ProtNLM"/>
    </source>
</evidence>
<dbReference type="eggNOG" id="ENOG502RC6Y">
    <property type="taxonomic scope" value="Eukaryota"/>
</dbReference>
<dbReference type="RefSeq" id="XP_003033599.1">
    <property type="nucleotide sequence ID" value="XM_003033553.1"/>
</dbReference>
<feature type="compositionally biased region" description="Basic and acidic residues" evidence="1">
    <location>
        <begin position="106"/>
        <end position="116"/>
    </location>
</feature>
<feature type="region of interest" description="Disordered" evidence="1">
    <location>
        <begin position="101"/>
        <end position="144"/>
    </location>
</feature>
<keyword evidence="3" id="KW-1185">Reference proteome</keyword>
<accession>D8PYI1</accession>
<dbReference type="STRING" id="578458.D8PYI1"/>
<dbReference type="OMA" id="EHIIREC"/>
<dbReference type="HOGENOM" id="CLU_163773_0_0_1"/>
<feature type="compositionally biased region" description="Acidic residues" evidence="1">
    <location>
        <begin position="131"/>
        <end position="144"/>
    </location>
</feature>
<sequence length="144" mass="16487">MRFGRFHHVVETARTLSGLCRLGHGFFGEYYKDFVPSENIDCPCGEPLQTRPHILQECPIYEQHRHILRKVSEDVALAEILGTPKGIDALARFLKKSGAFTKTGHPRAEPRAPRWEDEPDPVGEDGRMEDEGWETGEEEEERDE</sequence>
<organism evidence="3">
    <name type="scientific">Schizophyllum commune (strain H4-8 / FGSC 9210)</name>
    <name type="common">Split gill fungus</name>
    <dbReference type="NCBI Taxonomy" id="578458"/>
    <lineage>
        <taxon>Eukaryota</taxon>
        <taxon>Fungi</taxon>
        <taxon>Dikarya</taxon>
        <taxon>Basidiomycota</taxon>
        <taxon>Agaricomycotina</taxon>
        <taxon>Agaricomycetes</taxon>
        <taxon>Agaricomycetidae</taxon>
        <taxon>Agaricales</taxon>
        <taxon>Schizophyllaceae</taxon>
        <taxon>Schizophyllum</taxon>
    </lineage>
</organism>
<reference evidence="2 3" key="1">
    <citation type="journal article" date="2010" name="Nat. Biotechnol.">
        <title>Genome sequence of the model mushroom Schizophyllum commune.</title>
        <authorList>
            <person name="Ohm R.A."/>
            <person name="de Jong J.F."/>
            <person name="Lugones L.G."/>
            <person name="Aerts A."/>
            <person name="Kothe E."/>
            <person name="Stajich J.E."/>
            <person name="de Vries R.P."/>
            <person name="Record E."/>
            <person name="Levasseur A."/>
            <person name="Baker S.E."/>
            <person name="Bartholomew K.A."/>
            <person name="Coutinho P.M."/>
            <person name="Erdmann S."/>
            <person name="Fowler T.J."/>
            <person name="Gathman A.C."/>
            <person name="Lombard V."/>
            <person name="Henrissat B."/>
            <person name="Knabe N."/>
            <person name="Kuees U."/>
            <person name="Lilly W.W."/>
            <person name="Lindquist E."/>
            <person name="Lucas S."/>
            <person name="Magnuson J.K."/>
            <person name="Piumi F."/>
            <person name="Raudaskoski M."/>
            <person name="Salamov A."/>
            <person name="Schmutz J."/>
            <person name="Schwarze F.W.M.R."/>
            <person name="vanKuyk P.A."/>
            <person name="Horton J.S."/>
            <person name="Grigoriev I.V."/>
            <person name="Woesten H.A.B."/>
        </authorList>
    </citation>
    <scope>NUCLEOTIDE SEQUENCE [LARGE SCALE GENOMIC DNA]</scope>
    <source>
        <strain evidence="3">H4-8 / FGSC 9210</strain>
    </source>
</reference>
<dbReference type="InParanoid" id="D8PYI1"/>
<dbReference type="KEGG" id="scm:SCHCO_02568058"/>
<dbReference type="GeneID" id="9586152"/>